<accession>A0A502E5D3</accession>
<keyword evidence="2" id="KW-1185">Reference proteome</keyword>
<protein>
    <submittedName>
        <fullName evidence="1">DUF2867 domain-containing protein</fullName>
    </submittedName>
</protein>
<name>A0A502E5D3_9MYCO</name>
<dbReference type="Proteomes" id="UP000320095">
    <property type="component" value="Unassembled WGS sequence"/>
</dbReference>
<sequence>MMASGPRNDIRIPNAVHEAHPWLIRDIASDFKVEDVWALPVHGGAEDFQTLIELMISLDPANSESRSARIVWSVRDRLGAWFDLGTAAPIDHGRADTGRQLPIPGTAETSLRDRLPEDLSYTAEGLNFVSTPFSAVYRTNDEYATEHSNRTIHVVLHLAWVDQGEGRYQGQMAIYVKPRGKLGKRYVALVNPFRYRIFYPALLRQIGREWETRSH</sequence>
<evidence type="ECO:0000313" key="2">
    <source>
        <dbReference type="Proteomes" id="UP000320095"/>
    </source>
</evidence>
<dbReference type="InterPro" id="IPR021295">
    <property type="entry name" value="DUF2867"/>
</dbReference>
<reference evidence="1 2" key="1">
    <citation type="journal article" date="2019" name="Environ. Microbiol.">
        <title>Species interactions and distinct microbial communities in high Arctic permafrost affected cryosols are associated with the CH4 and CO2 gas fluxes.</title>
        <authorList>
            <person name="Altshuler I."/>
            <person name="Hamel J."/>
            <person name="Turney S."/>
            <person name="Magnuson E."/>
            <person name="Levesque R."/>
            <person name="Greer C."/>
            <person name="Whyte L.G."/>
        </authorList>
    </citation>
    <scope>NUCLEOTIDE SEQUENCE [LARGE SCALE GENOMIC DNA]</scope>
    <source>
        <strain evidence="1 2">S5.20</strain>
    </source>
</reference>
<gene>
    <name evidence="1" type="ORF">EAH80_19010</name>
</gene>
<dbReference type="EMBL" id="RCZG01000007">
    <property type="protein sequence ID" value="TPG32863.1"/>
    <property type="molecule type" value="Genomic_DNA"/>
</dbReference>
<proteinExistence type="predicted"/>
<comment type="caution">
    <text evidence="1">The sequence shown here is derived from an EMBL/GenBank/DDBJ whole genome shotgun (WGS) entry which is preliminary data.</text>
</comment>
<dbReference type="AlphaFoldDB" id="A0A502E5D3"/>
<dbReference type="Pfam" id="PF11066">
    <property type="entry name" value="DUF2867"/>
    <property type="match status" value="1"/>
</dbReference>
<organism evidence="1 2">
    <name type="scientific">Mycolicibacterium hodleri</name>
    <dbReference type="NCBI Taxonomy" id="49897"/>
    <lineage>
        <taxon>Bacteria</taxon>
        <taxon>Bacillati</taxon>
        <taxon>Actinomycetota</taxon>
        <taxon>Actinomycetes</taxon>
        <taxon>Mycobacteriales</taxon>
        <taxon>Mycobacteriaceae</taxon>
        <taxon>Mycolicibacterium</taxon>
    </lineage>
</organism>
<evidence type="ECO:0000313" key="1">
    <source>
        <dbReference type="EMBL" id="TPG32863.1"/>
    </source>
</evidence>